<dbReference type="EMBL" id="PTJD01000007">
    <property type="protein sequence ID" value="PPK94692.1"/>
    <property type="molecule type" value="Genomic_DNA"/>
</dbReference>
<protein>
    <submittedName>
        <fullName evidence="2">Raffinose/stachyose/melibiose transport system substrate-binding protein</fullName>
    </submittedName>
</protein>
<dbReference type="Pfam" id="PF01547">
    <property type="entry name" value="SBP_bac_1"/>
    <property type="match status" value="1"/>
</dbReference>
<feature type="signal peptide" evidence="1">
    <location>
        <begin position="1"/>
        <end position="27"/>
    </location>
</feature>
<organism evidence="2 3">
    <name type="scientific">Kineococcus xinjiangensis</name>
    <dbReference type="NCBI Taxonomy" id="512762"/>
    <lineage>
        <taxon>Bacteria</taxon>
        <taxon>Bacillati</taxon>
        <taxon>Actinomycetota</taxon>
        <taxon>Actinomycetes</taxon>
        <taxon>Kineosporiales</taxon>
        <taxon>Kineosporiaceae</taxon>
        <taxon>Kineococcus</taxon>
    </lineage>
</organism>
<evidence type="ECO:0000256" key="1">
    <source>
        <dbReference type="SAM" id="SignalP"/>
    </source>
</evidence>
<dbReference type="SUPFAM" id="SSF53850">
    <property type="entry name" value="Periplasmic binding protein-like II"/>
    <property type="match status" value="1"/>
</dbReference>
<evidence type="ECO:0000313" key="3">
    <source>
        <dbReference type="Proteomes" id="UP000239485"/>
    </source>
</evidence>
<dbReference type="AlphaFoldDB" id="A0A2S6IKC8"/>
<dbReference type="InterPro" id="IPR050490">
    <property type="entry name" value="Bact_solute-bd_prot1"/>
</dbReference>
<evidence type="ECO:0000313" key="2">
    <source>
        <dbReference type="EMBL" id="PPK94692.1"/>
    </source>
</evidence>
<dbReference type="PANTHER" id="PTHR43649">
    <property type="entry name" value="ARABINOSE-BINDING PROTEIN-RELATED"/>
    <property type="match status" value="1"/>
</dbReference>
<reference evidence="2 3" key="1">
    <citation type="submission" date="2018-02" db="EMBL/GenBank/DDBJ databases">
        <title>Genomic Encyclopedia of Archaeal and Bacterial Type Strains, Phase II (KMG-II): from individual species to whole genera.</title>
        <authorList>
            <person name="Goeker M."/>
        </authorList>
    </citation>
    <scope>NUCLEOTIDE SEQUENCE [LARGE SCALE GENOMIC DNA]</scope>
    <source>
        <strain evidence="2 3">DSM 22857</strain>
    </source>
</reference>
<dbReference type="Gene3D" id="3.40.190.10">
    <property type="entry name" value="Periplasmic binding protein-like II"/>
    <property type="match status" value="2"/>
</dbReference>
<dbReference type="InterPro" id="IPR006311">
    <property type="entry name" value="TAT_signal"/>
</dbReference>
<dbReference type="PANTHER" id="PTHR43649:SF14">
    <property type="entry name" value="BLR3389 PROTEIN"/>
    <property type="match status" value="1"/>
</dbReference>
<dbReference type="InterPro" id="IPR006059">
    <property type="entry name" value="SBP"/>
</dbReference>
<sequence length="443" mass="47600">MDRKNTSRRSFLGLVLAAPLTAGTLTACSGGTAGPGQPSAGTASIWYLSGQPAEDVRKTAVETFNESHPDGRVEATFFANDDYKTKIRTAVGAGQAPTLIWGWGGGTLAGYAEAGQVDDLTSWFEENPDLKAKVIDSAWGAGTVDGKIYAMPMQTMAPIVLFYNKPLFEQVGAQPPKTWDDLMALVPVFNEAGIAPISLAGQSRWTTMMWLEFLFDRVGGPELFTAVYEGDEDAWSNPDALEALTMAQDLVRAGGFIEGFDSVVADQNADQALLYTNKAAMMLHGTWTYGSMKSDGGEFVPGGDLGYMNFPAVTGGKGDPSNTVGNPAQYLSIYSEATDEQKEIAKQYLKDGVTSDAVIEGWIGIGEVPVFKGIEDQLAASENPEWVTWVYETALNAKSFQQSWDQALSPAAAEELLDNIARLFQLSITPEEFAANMNAVLGQ</sequence>
<feature type="chain" id="PRO_5017957472" evidence="1">
    <location>
        <begin position="28"/>
        <end position="443"/>
    </location>
</feature>
<keyword evidence="1" id="KW-0732">Signal</keyword>
<accession>A0A2S6IKC8</accession>
<keyword evidence="3" id="KW-1185">Reference proteome</keyword>
<proteinExistence type="predicted"/>
<dbReference type="Proteomes" id="UP000239485">
    <property type="component" value="Unassembled WGS sequence"/>
</dbReference>
<comment type="caution">
    <text evidence="2">The sequence shown here is derived from an EMBL/GenBank/DDBJ whole genome shotgun (WGS) entry which is preliminary data.</text>
</comment>
<dbReference type="PROSITE" id="PS51257">
    <property type="entry name" value="PROKAR_LIPOPROTEIN"/>
    <property type="match status" value="1"/>
</dbReference>
<gene>
    <name evidence="2" type="ORF">CLV92_107195</name>
</gene>
<name>A0A2S6IKC8_9ACTN</name>
<dbReference type="PROSITE" id="PS51318">
    <property type="entry name" value="TAT"/>
    <property type="match status" value="1"/>
</dbReference>
<dbReference type="RefSeq" id="WP_104432988.1">
    <property type="nucleotide sequence ID" value="NZ_PTJD01000007.1"/>
</dbReference>
<dbReference type="OrthoDB" id="8317736at2"/>